<organism evidence="13 15">
    <name type="scientific">Rhizobium tibeticum</name>
    <dbReference type="NCBI Taxonomy" id="501024"/>
    <lineage>
        <taxon>Bacteria</taxon>
        <taxon>Pseudomonadati</taxon>
        <taxon>Pseudomonadota</taxon>
        <taxon>Alphaproteobacteria</taxon>
        <taxon>Hyphomicrobiales</taxon>
        <taxon>Rhizobiaceae</taxon>
        <taxon>Rhizobium/Agrobacterium group</taxon>
        <taxon>Rhizobium</taxon>
    </lineage>
</organism>
<gene>
    <name evidence="10 13" type="primary">murG</name>
    <name evidence="13" type="ORF">RTCCBAU85039_4850</name>
    <name evidence="14" type="ORF">SAMN05216228_102572</name>
</gene>
<comment type="pathway">
    <text evidence="10">Cell wall biogenesis; peptidoglycan biosynthesis.</text>
</comment>
<sequence>MSKGIVLLAAGGTGGHVFPAEALAYKLKERGYSVHLVTDSRAERYAGKFPADEIHVVPSATIGSKNPVAVARSLWTLWSGMRAAKKLIARLKPAVVVGFGGYPTVPPLLAATRLGVPAMIHEQNAVMGRANKALASRVQAIAGGFLPEGGGQFPDRTVTTGNPVRPAIIAAANVPYSPSNPGEPFNLVVFGGSQGAQYFSKAMPTAISLLDDELRDRLRITQQVRPEDMEMMSVCVTQLKMAADTAPFFTDMAERLAAAHLVICRSGASTVSEISVIGRPAVLVPYPHALDHDQAANAAALAATGGAKVIPQAELSPEKIASILTHVMNDPEKLARMAAAAKQAGKPDAANLLADMVEAIAARRTIAEFKGKRA</sequence>
<dbReference type="GO" id="GO:0009252">
    <property type="term" value="P:peptidoglycan biosynthetic process"/>
    <property type="evidence" value="ECO:0007669"/>
    <property type="project" value="UniProtKB-UniRule"/>
</dbReference>
<comment type="similarity">
    <text evidence="10">Belongs to the glycosyltransferase 28 family. MurG subfamily.</text>
</comment>
<dbReference type="GO" id="GO:0005886">
    <property type="term" value="C:plasma membrane"/>
    <property type="evidence" value="ECO:0007669"/>
    <property type="project" value="UniProtKB-SubCell"/>
</dbReference>
<evidence type="ECO:0000256" key="7">
    <source>
        <dbReference type="ARBA" id="ARBA00023136"/>
    </source>
</evidence>
<keyword evidence="7 10" id="KW-0472">Membrane</keyword>
<evidence type="ECO:0000256" key="1">
    <source>
        <dbReference type="ARBA" id="ARBA00022475"/>
    </source>
</evidence>
<keyword evidence="8 10" id="KW-0131">Cell cycle</keyword>
<keyword evidence="16" id="KW-1185">Reference proteome</keyword>
<keyword evidence="2 10" id="KW-0132">Cell division</keyword>
<proteinExistence type="inferred from homology"/>
<feature type="domain" description="Glycosyltransferase family 28 N-terminal" evidence="11">
    <location>
        <begin position="6"/>
        <end position="141"/>
    </location>
</feature>
<dbReference type="CDD" id="cd03785">
    <property type="entry name" value="GT28_MurG"/>
    <property type="match status" value="1"/>
</dbReference>
<feature type="binding site" evidence="10">
    <location>
        <position position="193"/>
    </location>
    <ligand>
        <name>UDP-N-acetyl-alpha-D-glucosamine</name>
        <dbReference type="ChEBI" id="CHEBI:57705"/>
    </ligand>
</feature>
<evidence type="ECO:0000256" key="8">
    <source>
        <dbReference type="ARBA" id="ARBA00023306"/>
    </source>
</evidence>
<dbReference type="NCBIfam" id="TIGR01133">
    <property type="entry name" value="murG"/>
    <property type="match status" value="1"/>
</dbReference>
<keyword evidence="9 10" id="KW-0961">Cell wall biogenesis/degradation</keyword>
<evidence type="ECO:0000313" key="16">
    <source>
        <dbReference type="Proteomes" id="UP000198939"/>
    </source>
</evidence>
<evidence type="ECO:0000313" key="15">
    <source>
        <dbReference type="Proteomes" id="UP000183063"/>
    </source>
</evidence>
<protein>
    <recommendedName>
        <fullName evidence="10">UDP-N-acetylglucosamine--N-acetylmuramyl-(pentapeptide) pyrophosphoryl-undecaprenol N-acetylglucosamine transferase</fullName>
        <ecNumber evidence="10">2.4.1.227</ecNumber>
    </recommendedName>
    <alternativeName>
        <fullName evidence="10">Undecaprenyl-PP-MurNAc-pentapeptide-UDPGlcNAc GlcNAc transferase</fullName>
    </alternativeName>
</protein>
<dbReference type="HAMAP" id="MF_00033">
    <property type="entry name" value="MurG"/>
    <property type="match status" value="1"/>
</dbReference>
<dbReference type="InterPro" id="IPR006009">
    <property type="entry name" value="GlcNAc_MurG"/>
</dbReference>
<keyword evidence="3 10" id="KW-0328">Glycosyltransferase</keyword>
<reference evidence="13" key="3">
    <citation type="submission" date="2016-10" db="EMBL/GenBank/DDBJ databases">
        <authorList>
            <person name="de Groot N.N."/>
        </authorList>
    </citation>
    <scope>NUCLEOTIDE SEQUENCE [LARGE SCALE GENOMIC DNA]</scope>
    <source>
        <strain evidence="13">CCBAU85039</strain>
    </source>
</reference>
<dbReference type="Pfam" id="PF04101">
    <property type="entry name" value="Glyco_tran_28_C"/>
    <property type="match status" value="1"/>
</dbReference>
<dbReference type="SUPFAM" id="SSF53756">
    <property type="entry name" value="UDP-Glycosyltransferase/glycogen phosphorylase"/>
    <property type="match status" value="1"/>
</dbReference>
<comment type="subcellular location">
    <subcellularLocation>
        <location evidence="10">Cell membrane</location>
        <topology evidence="10">Peripheral membrane protein</topology>
        <orientation evidence="10">Cytoplasmic side</orientation>
    </subcellularLocation>
</comment>
<evidence type="ECO:0000259" key="12">
    <source>
        <dbReference type="Pfam" id="PF04101"/>
    </source>
</evidence>
<dbReference type="UniPathway" id="UPA00219"/>
<dbReference type="Gene3D" id="3.40.50.2000">
    <property type="entry name" value="Glycogen Phosphorylase B"/>
    <property type="match status" value="2"/>
</dbReference>
<reference evidence="15" key="1">
    <citation type="submission" date="2016-10" db="EMBL/GenBank/DDBJ databases">
        <authorList>
            <person name="Wibberg D."/>
        </authorList>
    </citation>
    <scope>NUCLEOTIDE SEQUENCE [LARGE SCALE GENOMIC DNA]</scope>
</reference>
<evidence type="ECO:0000313" key="14">
    <source>
        <dbReference type="EMBL" id="SEO79845.1"/>
    </source>
</evidence>
<comment type="caution">
    <text evidence="10">Lacks conserved residue(s) required for the propagation of feature annotation.</text>
</comment>
<evidence type="ECO:0000256" key="5">
    <source>
        <dbReference type="ARBA" id="ARBA00022960"/>
    </source>
</evidence>
<evidence type="ECO:0000256" key="2">
    <source>
        <dbReference type="ARBA" id="ARBA00022618"/>
    </source>
</evidence>
<dbReference type="EMBL" id="FOCV01000025">
    <property type="protein sequence ID" value="SEO79845.1"/>
    <property type="molecule type" value="Genomic_DNA"/>
</dbReference>
<comment type="catalytic activity">
    <reaction evidence="10">
        <text>di-trans,octa-cis-undecaprenyl diphospho-N-acetyl-alpha-D-muramoyl-L-alanyl-D-glutamyl-meso-2,6-diaminopimeloyl-D-alanyl-D-alanine + UDP-N-acetyl-alpha-D-glucosamine = di-trans,octa-cis-undecaprenyl diphospho-[N-acetyl-alpha-D-glucosaminyl-(1-&gt;4)]-N-acetyl-alpha-D-muramoyl-L-alanyl-D-glutamyl-meso-2,6-diaminopimeloyl-D-alanyl-D-alanine + UDP + H(+)</text>
        <dbReference type="Rhea" id="RHEA:31227"/>
        <dbReference type="ChEBI" id="CHEBI:15378"/>
        <dbReference type="ChEBI" id="CHEBI:57705"/>
        <dbReference type="ChEBI" id="CHEBI:58223"/>
        <dbReference type="ChEBI" id="CHEBI:61387"/>
        <dbReference type="ChEBI" id="CHEBI:61388"/>
        <dbReference type="EC" id="2.4.1.227"/>
    </reaction>
</comment>
<evidence type="ECO:0000256" key="4">
    <source>
        <dbReference type="ARBA" id="ARBA00022679"/>
    </source>
</evidence>
<dbReference type="PANTHER" id="PTHR21015">
    <property type="entry name" value="UDP-N-ACETYLGLUCOSAMINE--N-ACETYLMURAMYL-(PENTAPEPTIDE) PYROPHOSPHORYL-UNDECAPRENOL N-ACETYLGLUCOSAMINE TRANSFERASE 1"/>
    <property type="match status" value="1"/>
</dbReference>
<dbReference type="GO" id="GO:0005975">
    <property type="term" value="P:carbohydrate metabolic process"/>
    <property type="evidence" value="ECO:0007669"/>
    <property type="project" value="InterPro"/>
</dbReference>
<evidence type="ECO:0000256" key="10">
    <source>
        <dbReference type="HAMAP-Rule" id="MF_00033"/>
    </source>
</evidence>
<evidence type="ECO:0000256" key="9">
    <source>
        <dbReference type="ARBA" id="ARBA00023316"/>
    </source>
</evidence>
<evidence type="ECO:0000313" key="13">
    <source>
        <dbReference type="EMBL" id="SEI12764.1"/>
    </source>
</evidence>
<dbReference type="Proteomes" id="UP000183063">
    <property type="component" value="Unassembled WGS sequence"/>
</dbReference>
<dbReference type="OrthoDB" id="9808936at2"/>
<feature type="binding site" evidence="10">
    <location>
        <position position="124"/>
    </location>
    <ligand>
        <name>UDP-N-acetyl-alpha-D-glucosamine</name>
        <dbReference type="ChEBI" id="CHEBI:57705"/>
    </ligand>
</feature>
<dbReference type="GO" id="GO:0008360">
    <property type="term" value="P:regulation of cell shape"/>
    <property type="evidence" value="ECO:0007669"/>
    <property type="project" value="UniProtKB-KW"/>
</dbReference>
<reference evidence="14 16" key="2">
    <citation type="submission" date="2016-10" db="EMBL/GenBank/DDBJ databases">
        <authorList>
            <person name="Varghese N."/>
            <person name="Submissions S."/>
        </authorList>
    </citation>
    <scope>NUCLEOTIDE SEQUENCE [LARGE SCALE GENOMIC DNA]</scope>
    <source>
        <strain evidence="14 16">CGMCC 1.7071</strain>
    </source>
</reference>
<feature type="domain" description="Glycosyl transferase family 28 C-terminal" evidence="12">
    <location>
        <begin position="187"/>
        <end position="352"/>
    </location>
</feature>
<dbReference type="STRING" id="501024.RTCCBAU85039_4850"/>
<dbReference type="EC" id="2.4.1.227" evidence="10"/>
<dbReference type="PANTHER" id="PTHR21015:SF22">
    <property type="entry name" value="GLYCOSYLTRANSFERASE"/>
    <property type="match status" value="1"/>
</dbReference>
<dbReference type="RefSeq" id="WP_072379265.1">
    <property type="nucleotide sequence ID" value="NZ_FNXB01000034.1"/>
</dbReference>
<accession>A0A1H8SMP3</accession>
<dbReference type="GO" id="GO:0050511">
    <property type="term" value="F:undecaprenyldiphospho-muramoylpentapeptide beta-N-acetylglucosaminyltransferase activity"/>
    <property type="evidence" value="ECO:0007669"/>
    <property type="project" value="UniProtKB-UniRule"/>
</dbReference>
<feature type="binding site" evidence="10">
    <location>
        <begin position="13"/>
        <end position="15"/>
    </location>
    <ligand>
        <name>UDP-N-acetyl-alpha-D-glucosamine</name>
        <dbReference type="ChEBI" id="CHEBI:57705"/>
    </ligand>
</feature>
<dbReference type="InterPro" id="IPR007235">
    <property type="entry name" value="Glyco_trans_28_C"/>
</dbReference>
<evidence type="ECO:0000256" key="6">
    <source>
        <dbReference type="ARBA" id="ARBA00022984"/>
    </source>
</evidence>
<dbReference type="GO" id="GO:0051301">
    <property type="term" value="P:cell division"/>
    <property type="evidence" value="ECO:0007669"/>
    <property type="project" value="UniProtKB-KW"/>
</dbReference>
<feature type="binding site" evidence="10">
    <location>
        <position position="165"/>
    </location>
    <ligand>
        <name>UDP-N-acetyl-alpha-D-glucosamine</name>
        <dbReference type="ChEBI" id="CHEBI:57705"/>
    </ligand>
</feature>
<keyword evidence="4 10" id="KW-0808">Transferase</keyword>
<name>A0A1H8SMP3_9HYPH</name>
<dbReference type="AlphaFoldDB" id="A0A1H8SMP3"/>
<evidence type="ECO:0000256" key="3">
    <source>
        <dbReference type="ARBA" id="ARBA00022676"/>
    </source>
</evidence>
<feature type="binding site" evidence="10">
    <location>
        <position position="294"/>
    </location>
    <ligand>
        <name>UDP-N-acetyl-alpha-D-glucosamine</name>
        <dbReference type="ChEBI" id="CHEBI:57705"/>
    </ligand>
</feature>
<dbReference type="Pfam" id="PF03033">
    <property type="entry name" value="Glyco_transf_28"/>
    <property type="match status" value="1"/>
</dbReference>
<dbReference type="GO" id="GO:0071555">
    <property type="term" value="P:cell wall organization"/>
    <property type="evidence" value="ECO:0007669"/>
    <property type="project" value="UniProtKB-KW"/>
</dbReference>
<keyword evidence="6 10" id="KW-0573">Peptidoglycan synthesis</keyword>
<keyword evidence="5 10" id="KW-0133">Cell shape</keyword>
<evidence type="ECO:0000259" key="11">
    <source>
        <dbReference type="Pfam" id="PF03033"/>
    </source>
</evidence>
<dbReference type="InterPro" id="IPR004276">
    <property type="entry name" value="GlycoTrans_28_N"/>
</dbReference>
<keyword evidence="1 10" id="KW-1003">Cell membrane</keyword>
<dbReference type="Proteomes" id="UP000198939">
    <property type="component" value="Unassembled WGS sequence"/>
</dbReference>
<dbReference type="EMBL" id="FNXB01000034">
    <property type="protein sequence ID" value="SEI12764.1"/>
    <property type="molecule type" value="Genomic_DNA"/>
</dbReference>
<comment type="function">
    <text evidence="10">Cell wall formation. Catalyzes the transfer of a GlcNAc subunit on undecaprenyl-pyrophosphoryl-MurNAc-pentapeptide (lipid intermediate I) to form undecaprenyl-pyrophosphoryl-MurNAc-(pentapeptide)GlcNAc (lipid intermediate II).</text>
</comment>